<feature type="domain" description="PPIase FKBP-type" evidence="8">
    <location>
        <begin position="225"/>
        <end position="314"/>
    </location>
</feature>
<feature type="signal peptide" evidence="7">
    <location>
        <begin position="1"/>
        <end position="21"/>
    </location>
</feature>
<dbReference type="Pfam" id="PF00254">
    <property type="entry name" value="FKBP_C"/>
    <property type="match status" value="1"/>
</dbReference>
<organism evidence="9 10">
    <name type="scientific">Brachybacterium sacelli</name>
    <dbReference type="NCBI Taxonomy" id="173364"/>
    <lineage>
        <taxon>Bacteria</taxon>
        <taxon>Bacillati</taxon>
        <taxon>Actinomycetota</taxon>
        <taxon>Actinomycetes</taxon>
        <taxon>Micrococcales</taxon>
        <taxon>Dermabacteraceae</taxon>
        <taxon>Brachybacterium</taxon>
    </lineage>
</organism>
<dbReference type="InterPro" id="IPR046357">
    <property type="entry name" value="PPIase_dom_sf"/>
</dbReference>
<dbReference type="Proteomes" id="UP001519290">
    <property type="component" value="Unassembled WGS sequence"/>
</dbReference>
<dbReference type="InterPro" id="IPR006311">
    <property type="entry name" value="TAT_signal"/>
</dbReference>
<evidence type="ECO:0000313" key="9">
    <source>
        <dbReference type="EMBL" id="MBP2384300.1"/>
    </source>
</evidence>
<comment type="caution">
    <text evidence="9">The sequence shown here is derived from an EMBL/GenBank/DDBJ whole genome shotgun (WGS) entry which is preliminary data.</text>
</comment>
<evidence type="ECO:0000256" key="3">
    <source>
        <dbReference type="ARBA" id="ARBA00023235"/>
    </source>
</evidence>
<keyword evidence="3 4" id="KW-0413">Isomerase</keyword>
<keyword evidence="7" id="KW-0732">Signal</keyword>
<dbReference type="Gene3D" id="3.10.50.40">
    <property type="match status" value="1"/>
</dbReference>
<feature type="region of interest" description="Disordered" evidence="6">
    <location>
        <begin position="172"/>
        <end position="209"/>
    </location>
</feature>
<keyword evidence="10" id="KW-1185">Reference proteome</keyword>
<sequence length="318" mass="32994">MIRRRTLLTTALAATAAIGLAACSEDGSDPEATGAASDAGGGEPALSGVTVGEDLGAEPTVEFSAPLAISGPDAQVIVPGDGAKIAEGDNLIWRSLYADAATGETLQSWWQGAPASGLRVDAEGVGQSALEALTTATVGSRVAMAGWQTSQSGDNYSLVQVADIDRVVDPLRAEGESGDPSGDFPAVTLDDKGAPALQDTPQGDPPTETVREELIVGTGERTREGDYLVMHYTGWSWADGKQFDSSWERDAPFSFVQGAGRVIPGWDQGLLDLPVGSQVMLVLPPAAAYGEKGENDEELNGQTLIFVIDVLDAAHRAD</sequence>
<evidence type="ECO:0000256" key="5">
    <source>
        <dbReference type="RuleBase" id="RU003915"/>
    </source>
</evidence>
<dbReference type="InterPro" id="IPR001179">
    <property type="entry name" value="PPIase_FKBP_dom"/>
</dbReference>
<reference evidence="9 10" key="1">
    <citation type="submission" date="2021-03" db="EMBL/GenBank/DDBJ databases">
        <title>Sequencing the genomes of 1000 actinobacteria strains.</title>
        <authorList>
            <person name="Klenk H.-P."/>
        </authorList>
    </citation>
    <scope>NUCLEOTIDE SEQUENCE [LARGE SCALE GENOMIC DNA]</scope>
    <source>
        <strain evidence="9 10">DSM 14566</strain>
    </source>
</reference>
<feature type="region of interest" description="Disordered" evidence="6">
    <location>
        <begin position="25"/>
        <end position="51"/>
    </location>
</feature>
<evidence type="ECO:0000256" key="4">
    <source>
        <dbReference type="PROSITE-ProRule" id="PRU00277"/>
    </source>
</evidence>
<dbReference type="GO" id="GO:0003755">
    <property type="term" value="F:peptidyl-prolyl cis-trans isomerase activity"/>
    <property type="evidence" value="ECO:0007669"/>
    <property type="project" value="UniProtKB-EC"/>
</dbReference>
<keyword evidence="2 4" id="KW-0697">Rotamase</keyword>
<dbReference type="SUPFAM" id="SSF54534">
    <property type="entry name" value="FKBP-like"/>
    <property type="match status" value="1"/>
</dbReference>
<feature type="chain" id="PRO_5047133115" description="Peptidyl-prolyl cis-trans isomerase" evidence="7">
    <location>
        <begin position="22"/>
        <end position="318"/>
    </location>
</feature>
<dbReference type="PROSITE" id="PS51257">
    <property type="entry name" value="PROKAR_LIPOPROTEIN"/>
    <property type="match status" value="1"/>
</dbReference>
<dbReference type="RefSeq" id="WP_209905165.1">
    <property type="nucleotide sequence ID" value="NZ_BAAAJW010000001.1"/>
</dbReference>
<protein>
    <recommendedName>
        <fullName evidence="5">Peptidyl-prolyl cis-trans isomerase</fullName>
        <ecNumber evidence="5">5.2.1.8</ecNumber>
    </recommendedName>
</protein>
<proteinExistence type="inferred from homology"/>
<evidence type="ECO:0000256" key="2">
    <source>
        <dbReference type="ARBA" id="ARBA00023110"/>
    </source>
</evidence>
<evidence type="ECO:0000256" key="1">
    <source>
        <dbReference type="ARBA" id="ARBA00000971"/>
    </source>
</evidence>
<dbReference type="PROSITE" id="PS50059">
    <property type="entry name" value="FKBP_PPIASE"/>
    <property type="match status" value="1"/>
</dbReference>
<comment type="catalytic activity">
    <reaction evidence="1 4 5">
        <text>[protein]-peptidylproline (omega=180) = [protein]-peptidylproline (omega=0)</text>
        <dbReference type="Rhea" id="RHEA:16237"/>
        <dbReference type="Rhea" id="RHEA-COMP:10747"/>
        <dbReference type="Rhea" id="RHEA-COMP:10748"/>
        <dbReference type="ChEBI" id="CHEBI:83833"/>
        <dbReference type="ChEBI" id="CHEBI:83834"/>
        <dbReference type="EC" id="5.2.1.8"/>
    </reaction>
</comment>
<evidence type="ECO:0000256" key="6">
    <source>
        <dbReference type="SAM" id="MobiDB-lite"/>
    </source>
</evidence>
<name>A0ABS4X746_9MICO</name>
<dbReference type="InterPro" id="IPR044609">
    <property type="entry name" value="FKBP2/11"/>
</dbReference>
<dbReference type="PANTHER" id="PTHR45779">
    <property type="entry name" value="PEPTIDYLPROLYL ISOMERASE"/>
    <property type="match status" value="1"/>
</dbReference>
<comment type="similarity">
    <text evidence="5">Belongs to the FKBP-type PPIase family.</text>
</comment>
<accession>A0ABS4X746</accession>
<evidence type="ECO:0000259" key="8">
    <source>
        <dbReference type="PROSITE" id="PS50059"/>
    </source>
</evidence>
<dbReference type="PROSITE" id="PS51318">
    <property type="entry name" value="TAT"/>
    <property type="match status" value="1"/>
</dbReference>
<dbReference type="PANTHER" id="PTHR45779:SF7">
    <property type="entry name" value="PEPTIDYLPROLYL ISOMERASE"/>
    <property type="match status" value="1"/>
</dbReference>
<dbReference type="EMBL" id="JAGIOD010000002">
    <property type="protein sequence ID" value="MBP2384300.1"/>
    <property type="molecule type" value="Genomic_DNA"/>
</dbReference>
<dbReference type="EC" id="5.2.1.8" evidence="5"/>
<evidence type="ECO:0000256" key="7">
    <source>
        <dbReference type="SAM" id="SignalP"/>
    </source>
</evidence>
<evidence type="ECO:0000313" key="10">
    <source>
        <dbReference type="Proteomes" id="UP001519290"/>
    </source>
</evidence>
<gene>
    <name evidence="9" type="ORF">JOF43_004289</name>
</gene>